<dbReference type="OrthoDB" id="660918at2759"/>
<name>A0A3L6Q4T8_PANMI</name>
<reference evidence="2" key="1">
    <citation type="journal article" date="2019" name="Nat. Commun.">
        <title>The genome of broomcorn millet.</title>
        <authorList>
            <person name="Zou C."/>
            <person name="Miki D."/>
            <person name="Li D."/>
            <person name="Tang Q."/>
            <person name="Xiao L."/>
            <person name="Rajput S."/>
            <person name="Deng P."/>
            <person name="Jia W."/>
            <person name="Huang R."/>
            <person name="Zhang M."/>
            <person name="Sun Y."/>
            <person name="Hu J."/>
            <person name="Fu X."/>
            <person name="Schnable P.S."/>
            <person name="Li F."/>
            <person name="Zhang H."/>
            <person name="Feng B."/>
            <person name="Zhu X."/>
            <person name="Liu R."/>
            <person name="Schnable J.C."/>
            <person name="Zhu J.-K."/>
            <person name="Zhang H."/>
        </authorList>
    </citation>
    <scope>NUCLEOTIDE SEQUENCE [LARGE SCALE GENOMIC DNA]</scope>
</reference>
<evidence type="ECO:0000313" key="1">
    <source>
        <dbReference type="EMBL" id="RLM73592.1"/>
    </source>
</evidence>
<dbReference type="AlphaFoldDB" id="A0A3L6Q4T8"/>
<dbReference type="Proteomes" id="UP000275267">
    <property type="component" value="Unassembled WGS sequence"/>
</dbReference>
<protein>
    <submittedName>
        <fullName evidence="1">Uncharacterized protein</fullName>
    </submittedName>
</protein>
<sequence>MASLRACPSSGIVVSPRRQAAGSWSPLRIIPRFGRRGRSTPLLNLKTSGGRTSTAPGLPYRHAIRAQDGVFGWPSDLDPDDDKPMDAPFREEIETIDEYSKKMISWHTSIFHIRATTLSLHLCMVVRQGVELASTIMDSAVLKHDKQNDISSHTTKKTLAMYVSIFINLAEETYHKRFNVESVFSLLGALRGLAAISHILLQDALGPSPNCGSDSSSNCSLINEIDSARSEFQQRMNTLEDRFRAVSKSAKAYALLRYTLFDAMMFTMFFVSNMVVKREMVPGGGVPPGHQMMGNPTWRGRALLLILRERQLRSVGLI</sequence>
<organism evidence="1 2">
    <name type="scientific">Panicum miliaceum</name>
    <name type="common">Proso millet</name>
    <name type="synonym">Broomcorn millet</name>
    <dbReference type="NCBI Taxonomy" id="4540"/>
    <lineage>
        <taxon>Eukaryota</taxon>
        <taxon>Viridiplantae</taxon>
        <taxon>Streptophyta</taxon>
        <taxon>Embryophyta</taxon>
        <taxon>Tracheophyta</taxon>
        <taxon>Spermatophyta</taxon>
        <taxon>Magnoliopsida</taxon>
        <taxon>Liliopsida</taxon>
        <taxon>Poales</taxon>
        <taxon>Poaceae</taxon>
        <taxon>PACMAD clade</taxon>
        <taxon>Panicoideae</taxon>
        <taxon>Panicodae</taxon>
        <taxon>Paniceae</taxon>
        <taxon>Panicinae</taxon>
        <taxon>Panicum</taxon>
        <taxon>Panicum sect. Panicum</taxon>
    </lineage>
</organism>
<proteinExistence type="predicted"/>
<gene>
    <name evidence="1" type="ORF">C2845_PM15G26080</name>
</gene>
<evidence type="ECO:0000313" key="2">
    <source>
        <dbReference type="Proteomes" id="UP000275267"/>
    </source>
</evidence>
<accession>A0A3L6Q4T8</accession>
<dbReference type="EMBL" id="PQIB02000013">
    <property type="protein sequence ID" value="RLM73592.1"/>
    <property type="molecule type" value="Genomic_DNA"/>
</dbReference>
<comment type="caution">
    <text evidence="1">The sequence shown here is derived from an EMBL/GenBank/DDBJ whole genome shotgun (WGS) entry which is preliminary data.</text>
</comment>
<keyword evidence="2" id="KW-1185">Reference proteome</keyword>